<proteinExistence type="inferred from homology"/>
<dbReference type="GO" id="GO:0005507">
    <property type="term" value="F:copper ion binding"/>
    <property type="evidence" value="ECO:0007669"/>
    <property type="project" value="InterPro"/>
</dbReference>
<reference evidence="4" key="1">
    <citation type="submission" date="2021-02" db="EMBL/GenBank/DDBJ databases">
        <authorList>
            <person name="Nieuwenhuis M."/>
            <person name="Van De Peppel L.J.J."/>
        </authorList>
    </citation>
    <scope>NUCLEOTIDE SEQUENCE</scope>
    <source>
        <strain evidence="4">D49</strain>
    </source>
</reference>
<comment type="caution">
    <text evidence="4">The sequence shown here is derived from an EMBL/GenBank/DDBJ whole genome shotgun (WGS) entry which is preliminary data.</text>
</comment>
<dbReference type="InterPro" id="IPR011707">
    <property type="entry name" value="Cu-oxidase-like_N"/>
</dbReference>
<dbReference type="InterPro" id="IPR008972">
    <property type="entry name" value="Cupredoxin"/>
</dbReference>
<dbReference type="SUPFAM" id="SSF49503">
    <property type="entry name" value="Cupredoxins"/>
    <property type="match status" value="1"/>
</dbReference>
<feature type="domain" description="Plastocyanin-like" evidence="3">
    <location>
        <begin position="36"/>
        <end position="91"/>
    </location>
</feature>
<dbReference type="Proteomes" id="UP000717328">
    <property type="component" value="Unassembled WGS sequence"/>
</dbReference>
<dbReference type="Pfam" id="PF07732">
    <property type="entry name" value="Cu-oxidase_3"/>
    <property type="match status" value="1"/>
</dbReference>
<dbReference type="OrthoDB" id="2121828at2759"/>
<name>A0A9P7K3J9_9AGAR</name>
<comment type="similarity">
    <text evidence="1">Belongs to the multicopper oxidase family.</text>
</comment>
<reference evidence="4" key="2">
    <citation type="submission" date="2021-10" db="EMBL/GenBank/DDBJ databases">
        <title>Phylogenomics reveals ancestral predisposition of the termite-cultivated fungus Termitomyces towards a domesticated lifestyle.</title>
        <authorList>
            <person name="Auxier B."/>
            <person name="Grum-Grzhimaylo A."/>
            <person name="Cardenas M.E."/>
            <person name="Lodge J.D."/>
            <person name="Laessoe T."/>
            <person name="Pedersen O."/>
            <person name="Smith M.E."/>
            <person name="Kuyper T.W."/>
            <person name="Franco-Molano E.A."/>
            <person name="Baroni T.J."/>
            <person name="Aanen D.K."/>
        </authorList>
    </citation>
    <scope>NUCLEOTIDE SEQUENCE</scope>
    <source>
        <strain evidence="4">D49</strain>
    </source>
</reference>
<keyword evidence="5" id="KW-1185">Reference proteome</keyword>
<dbReference type="EMBL" id="JABCKI010006211">
    <property type="protein sequence ID" value="KAG5634995.1"/>
    <property type="molecule type" value="Genomic_DNA"/>
</dbReference>
<feature type="chain" id="PRO_5040388504" description="Plastocyanin-like domain-containing protein" evidence="2">
    <location>
        <begin position="25"/>
        <end position="92"/>
    </location>
</feature>
<feature type="signal peptide" evidence="2">
    <location>
        <begin position="1"/>
        <end position="24"/>
    </location>
</feature>
<protein>
    <recommendedName>
        <fullName evidence="3">Plastocyanin-like domain-containing protein</fullName>
    </recommendedName>
</protein>
<evidence type="ECO:0000256" key="1">
    <source>
        <dbReference type="ARBA" id="ARBA00010609"/>
    </source>
</evidence>
<organism evidence="4 5">
    <name type="scientific">Sphagnurus paluster</name>
    <dbReference type="NCBI Taxonomy" id="117069"/>
    <lineage>
        <taxon>Eukaryota</taxon>
        <taxon>Fungi</taxon>
        <taxon>Dikarya</taxon>
        <taxon>Basidiomycota</taxon>
        <taxon>Agaricomycotina</taxon>
        <taxon>Agaricomycetes</taxon>
        <taxon>Agaricomycetidae</taxon>
        <taxon>Agaricales</taxon>
        <taxon>Tricholomatineae</taxon>
        <taxon>Lyophyllaceae</taxon>
        <taxon>Sphagnurus</taxon>
    </lineage>
</organism>
<sequence>MKYNLLSFLGCLSFILHSTSTVYGADVNYVFNLDNSVVSPDGFSRPGVIINGIYPGTLVQANKDDTLHITVNNKLTNPTMRRSTSIHWHGLV</sequence>
<gene>
    <name evidence="4" type="ORF">H0H81_012778</name>
</gene>
<evidence type="ECO:0000313" key="5">
    <source>
        <dbReference type="Proteomes" id="UP000717328"/>
    </source>
</evidence>
<evidence type="ECO:0000256" key="2">
    <source>
        <dbReference type="SAM" id="SignalP"/>
    </source>
</evidence>
<evidence type="ECO:0000313" key="4">
    <source>
        <dbReference type="EMBL" id="KAG5634995.1"/>
    </source>
</evidence>
<evidence type="ECO:0000259" key="3">
    <source>
        <dbReference type="Pfam" id="PF07732"/>
    </source>
</evidence>
<dbReference type="AlphaFoldDB" id="A0A9P7K3J9"/>
<accession>A0A9P7K3J9</accession>
<keyword evidence="2" id="KW-0732">Signal</keyword>
<dbReference type="Gene3D" id="2.60.40.420">
    <property type="entry name" value="Cupredoxins - blue copper proteins"/>
    <property type="match status" value="1"/>
</dbReference>